<organism evidence="3 4">
    <name type="scientific">Armillaria solidipes</name>
    <dbReference type="NCBI Taxonomy" id="1076256"/>
    <lineage>
        <taxon>Eukaryota</taxon>
        <taxon>Fungi</taxon>
        <taxon>Dikarya</taxon>
        <taxon>Basidiomycota</taxon>
        <taxon>Agaricomycotina</taxon>
        <taxon>Agaricomycetes</taxon>
        <taxon>Agaricomycetidae</taxon>
        <taxon>Agaricales</taxon>
        <taxon>Marasmiineae</taxon>
        <taxon>Physalacriaceae</taxon>
        <taxon>Armillaria</taxon>
    </lineage>
</organism>
<sequence length="355" mass="39218">MASAAQIPDLPDEEVAVIFDVNDVDFNRCIILAMMYGIYTCVFIVTMWTICGSRQAKTNNTTGRKIMLAIIIALYFLGTISVAVNWAFTRYSFITHGQNFWTIFSAFNNITSVKQRASTLFLVENVVTGITGGLQNILADIAIIWRCWTVWGSRWPVVVVPILCMIAGIIAKVFQEYIEISALLNVHDPENFKPSSVDWTMVYLSLSLAVTLLCTILIVFRIVTVGRANRDAVLGGYRSIIEIIIESAALLSIILIIYMVTYARGAYASIYVDAIAASIRGIAPTLLVGRVASGHSRPDDTWKGSALSSLHFGTRNHAQTQATDQYSDEHSTALGFKDHTPDSSLEESKRRTEGV</sequence>
<keyword evidence="2" id="KW-0812">Transmembrane</keyword>
<feature type="transmembrane region" description="Helical" evidence="2">
    <location>
        <begin position="201"/>
        <end position="220"/>
    </location>
</feature>
<feature type="transmembrane region" description="Helical" evidence="2">
    <location>
        <begin position="240"/>
        <end position="260"/>
    </location>
</feature>
<dbReference type="AlphaFoldDB" id="A0A2H3CAS1"/>
<feature type="region of interest" description="Disordered" evidence="1">
    <location>
        <begin position="319"/>
        <end position="355"/>
    </location>
</feature>
<dbReference type="STRING" id="1076256.A0A2H3CAS1"/>
<feature type="transmembrane region" description="Helical" evidence="2">
    <location>
        <begin position="66"/>
        <end position="88"/>
    </location>
</feature>
<keyword evidence="4" id="KW-1185">Reference proteome</keyword>
<gene>
    <name evidence="3" type="ORF">ARMSODRAFT_1081485</name>
</gene>
<feature type="transmembrane region" description="Helical" evidence="2">
    <location>
        <begin position="30"/>
        <end position="50"/>
    </location>
</feature>
<dbReference type="Proteomes" id="UP000218334">
    <property type="component" value="Unassembled WGS sequence"/>
</dbReference>
<protein>
    <submittedName>
        <fullName evidence="3">Uncharacterized protein</fullName>
    </submittedName>
</protein>
<evidence type="ECO:0000256" key="2">
    <source>
        <dbReference type="SAM" id="Phobius"/>
    </source>
</evidence>
<name>A0A2H3CAS1_9AGAR</name>
<accession>A0A2H3CAS1</accession>
<keyword evidence="2" id="KW-1133">Transmembrane helix</keyword>
<dbReference type="EMBL" id="KZ293420">
    <property type="protein sequence ID" value="PBK73253.1"/>
    <property type="molecule type" value="Genomic_DNA"/>
</dbReference>
<keyword evidence="2" id="KW-0472">Membrane</keyword>
<reference evidence="4" key="1">
    <citation type="journal article" date="2017" name="Nat. Ecol. Evol.">
        <title>Genome expansion and lineage-specific genetic innovations in the forest pathogenic fungi Armillaria.</title>
        <authorList>
            <person name="Sipos G."/>
            <person name="Prasanna A.N."/>
            <person name="Walter M.C."/>
            <person name="O'Connor E."/>
            <person name="Balint B."/>
            <person name="Krizsan K."/>
            <person name="Kiss B."/>
            <person name="Hess J."/>
            <person name="Varga T."/>
            <person name="Slot J."/>
            <person name="Riley R."/>
            <person name="Boka B."/>
            <person name="Rigling D."/>
            <person name="Barry K."/>
            <person name="Lee J."/>
            <person name="Mihaltcheva S."/>
            <person name="LaButti K."/>
            <person name="Lipzen A."/>
            <person name="Waldron R."/>
            <person name="Moloney N.M."/>
            <person name="Sperisen C."/>
            <person name="Kredics L."/>
            <person name="Vagvoelgyi C."/>
            <person name="Patrignani A."/>
            <person name="Fitzpatrick D."/>
            <person name="Nagy I."/>
            <person name="Doyle S."/>
            <person name="Anderson J.B."/>
            <person name="Grigoriev I.V."/>
            <person name="Gueldener U."/>
            <person name="Muensterkoetter M."/>
            <person name="Nagy L.G."/>
        </authorList>
    </citation>
    <scope>NUCLEOTIDE SEQUENCE [LARGE SCALE GENOMIC DNA]</scope>
    <source>
        <strain evidence="4">28-4</strain>
    </source>
</reference>
<evidence type="ECO:0000256" key="1">
    <source>
        <dbReference type="SAM" id="MobiDB-lite"/>
    </source>
</evidence>
<feature type="transmembrane region" description="Helical" evidence="2">
    <location>
        <begin position="155"/>
        <end position="174"/>
    </location>
</feature>
<evidence type="ECO:0000313" key="3">
    <source>
        <dbReference type="EMBL" id="PBK73253.1"/>
    </source>
</evidence>
<feature type="compositionally biased region" description="Basic and acidic residues" evidence="1">
    <location>
        <begin position="327"/>
        <end position="355"/>
    </location>
</feature>
<evidence type="ECO:0000313" key="4">
    <source>
        <dbReference type="Proteomes" id="UP000218334"/>
    </source>
</evidence>
<proteinExistence type="predicted"/>